<feature type="non-terminal residue" evidence="2">
    <location>
        <position position="1"/>
    </location>
</feature>
<gene>
    <name evidence="2" type="ORF">g.997</name>
</gene>
<feature type="region of interest" description="Disordered" evidence="1">
    <location>
        <begin position="220"/>
        <end position="251"/>
    </location>
</feature>
<reference evidence="2" key="1">
    <citation type="submission" date="2015-11" db="EMBL/GenBank/DDBJ databases">
        <title>De novo transcriptome assembly of four potential Pierce s Disease insect vectors from Arizona vineyards.</title>
        <authorList>
            <person name="Tassone E.E."/>
        </authorList>
    </citation>
    <scope>NUCLEOTIDE SEQUENCE</scope>
</reference>
<dbReference type="EMBL" id="GECU01025980">
    <property type="protein sequence ID" value="JAS81726.1"/>
    <property type="molecule type" value="Transcribed_RNA"/>
</dbReference>
<organism evidence="2">
    <name type="scientific">Homalodisca liturata</name>
    <dbReference type="NCBI Taxonomy" id="320908"/>
    <lineage>
        <taxon>Eukaryota</taxon>
        <taxon>Metazoa</taxon>
        <taxon>Ecdysozoa</taxon>
        <taxon>Arthropoda</taxon>
        <taxon>Hexapoda</taxon>
        <taxon>Insecta</taxon>
        <taxon>Pterygota</taxon>
        <taxon>Neoptera</taxon>
        <taxon>Paraneoptera</taxon>
        <taxon>Hemiptera</taxon>
        <taxon>Auchenorrhyncha</taxon>
        <taxon>Membracoidea</taxon>
        <taxon>Cicadellidae</taxon>
        <taxon>Cicadellinae</taxon>
        <taxon>Proconiini</taxon>
        <taxon>Homalodisca</taxon>
    </lineage>
</organism>
<accession>A0A1B6I459</accession>
<evidence type="ECO:0000256" key="1">
    <source>
        <dbReference type="SAM" id="MobiDB-lite"/>
    </source>
</evidence>
<name>A0A1B6I459_9HEMI</name>
<sequence length="251" mass="27842">NVQRVVGGTRQPPTCCDFRFARRYIVDIVDVCVSGDSEVETRVRMRLPRHLMGGEPSAPGYICRECSPGAINALRMMGALSGCEKKNVAVATTGGTAVRTFFFLKKGTAMPCFMLDQHVFLIYMDHADPSRICSIEDYIIKHLDRREIGKMAKFVLHNGCERPMVDMKTKMDLGRICLEHIYVAKPKEGYHLFWKAVAEDAPSGDGAKIRIPLSIRGAAENEASTDSEYENVYPEIKPGGGNRKAPDSKPA</sequence>
<protein>
    <submittedName>
        <fullName evidence="2">Uncharacterized protein</fullName>
    </submittedName>
</protein>
<feature type="non-terminal residue" evidence="2">
    <location>
        <position position="251"/>
    </location>
</feature>
<proteinExistence type="predicted"/>
<evidence type="ECO:0000313" key="2">
    <source>
        <dbReference type="EMBL" id="JAS81726.1"/>
    </source>
</evidence>
<dbReference type="AlphaFoldDB" id="A0A1B6I459"/>